<accession>A0ABU5TEN4</accession>
<dbReference type="EMBL" id="JAYGIE010000002">
    <property type="protein sequence ID" value="MEA5476158.1"/>
    <property type="molecule type" value="Genomic_DNA"/>
</dbReference>
<evidence type="ECO:0000313" key="2">
    <source>
        <dbReference type="EMBL" id="MEA5476158.1"/>
    </source>
</evidence>
<proteinExistence type="predicted"/>
<sequence>MAKIFIESKKRSPVAIAFLVICLRFPESKKRNIIGYVAIIKSMTKLLEKAFQEAQKLSNNLQDEIARQLLEDIQNELNWQKTLSNPDIDLGIFQQMAQAAIQDDDRGETESKGFGQE</sequence>
<dbReference type="RefSeq" id="WP_323259087.1">
    <property type="nucleotide sequence ID" value="NZ_JAYGIE010000002.1"/>
</dbReference>
<feature type="coiled-coil region" evidence="1">
    <location>
        <begin position="40"/>
        <end position="71"/>
    </location>
</feature>
<dbReference type="Proteomes" id="UP001301388">
    <property type="component" value="Unassembled WGS sequence"/>
</dbReference>
<evidence type="ECO:0000313" key="3">
    <source>
        <dbReference type="Proteomes" id="UP001301388"/>
    </source>
</evidence>
<evidence type="ECO:0000256" key="1">
    <source>
        <dbReference type="SAM" id="Coils"/>
    </source>
</evidence>
<keyword evidence="1" id="KW-0175">Coiled coil</keyword>
<keyword evidence="3" id="KW-1185">Reference proteome</keyword>
<protein>
    <submittedName>
        <fullName evidence="2">Uncharacterized protein</fullName>
    </submittedName>
</protein>
<name>A0ABU5TEN4_9CYAN</name>
<comment type="caution">
    <text evidence="2">The sequence shown here is derived from an EMBL/GenBank/DDBJ whole genome shotgun (WGS) entry which is preliminary data.</text>
</comment>
<organism evidence="2 3">
    <name type="scientific">Pseudanabaena galeata UHCC 0370</name>
    <dbReference type="NCBI Taxonomy" id="3110310"/>
    <lineage>
        <taxon>Bacteria</taxon>
        <taxon>Bacillati</taxon>
        <taxon>Cyanobacteriota</taxon>
        <taxon>Cyanophyceae</taxon>
        <taxon>Pseudanabaenales</taxon>
        <taxon>Pseudanabaenaceae</taxon>
        <taxon>Pseudanabaena</taxon>
    </lineage>
</organism>
<gene>
    <name evidence="2" type="ORF">VB774_00860</name>
</gene>
<reference evidence="2 3" key="1">
    <citation type="submission" date="2023-12" db="EMBL/GenBank/DDBJ databases">
        <title>Baltic Sea Cyanobacteria.</title>
        <authorList>
            <person name="Delbaje E."/>
            <person name="Fewer D.P."/>
            <person name="Shishido T.K."/>
        </authorList>
    </citation>
    <scope>NUCLEOTIDE SEQUENCE [LARGE SCALE GENOMIC DNA]</scope>
    <source>
        <strain evidence="2 3">UHCC 0370</strain>
    </source>
</reference>